<gene>
    <name evidence="1" type="ORF">A9Q93_07735</name>
</gene>
<dbReference type="Gene3D" id="1.25.40.10">
    <property type="entry name" value="Tetratricopeptide repeat domain"/>
    <property type="match status" value="2"/>
</dbReference>
<evidence type="ECO:0000313" key="1">
    <source>
        <dbReference type="EMBL" id="OUS14564.1"/>
    </source>
</evidence>
<dbReference type="Proteomes" id="UP000196102">
    <property type="component" value="Unassembled WGS sequence"/>
</dbReference>
<proteinExistence type="predicted"/>
<dbReference type="SUPFAM" id="SSF81901">
    <property type="entry name" value="HCP-like"/>
    <property type="match status" value="1"/>
</dbReference>
<dbReference type="SUPFAM" id="SSF48452">
    <property type="entry name" value="TPR-like"/>
    <property type="match status" value="1"/>
</dbReference>
<organism evidence="1 2">
    <name type="scientific">Nonlabens dokdonensis</name>
    <dbReference type="NCBI Taxonomy" id="328515"/>
    <lineage>
        <taxon>Bacteria</taxon>
        <taxon>Pseudomonadati</taxon>
        <taxon>Bacteroidota</taxon>
        <taxon>Flavobacteriia</taxon>
        <taxon>Flavobacteriales</taxon>
        <taxon>Flavobacteriaceae</taxon>
        <taxon>Nonlabens</taxon>
    </lineage>
</organism>
<name>A0A1Z8AW57_9FLAO</name>
<evidence type="ECO:0000313" key="2">
    <source>
        <dbReference type="Proteomes" id="UP000196102"/>
    </source>
</evidence>
<reference evidence="2" key="1">
    <citation type="journal article" date="2017" name="Proc. Natl. Acad. Sci. U.S.A.">
        <title>Simulation of Deepwater Horizon oil plume reveals substrate specialization within a complex community of hydrocarbon-degraders.</title>
        <authorList>
            <person name="Hu P."/>
            <person name="Dubinsky E.A."/>
            <person name="Probst A.J."/>
            <person name="Wang J."/>
            <person name="Sieber C.M.K."/>
            <person name="Tom L.M."/>
            <person name="Gardinali P."/>
            <person name="Banfield J.F."/>
            <person name="Atlas R.M."/>
            <person name="Andersen G.L."/>
        </authorList>
    </citation>
    <scope>NUCLEOTIDE SEQUENCE [LARGE SCALE GENOMIC DNA]</scope>
</reference>
<dbReference type="AlphaFoldDB" id="A0A1Z8AW57"/>
<comment type="caution">
    <text evidence="1">The sequence shown here is derived from an EMBL/GenBank/DDBJ whole genome shotgun (WGS) entry which is preliminary data.</text>
</comment>
<dbReference type="PROSITE" id="PS51257">
    <property type="entry name" value="PROKAR_LIPOPROTEIN"/>
    <property type="match status" value="1"/>
</dbReference>
<sequence>MKHSYFLILFALLFITSCNESKDKAVKETKKIVTNKTDYNTYLESDNSQFITDLKSDIDSLEKLVAINNTGVVDLGRLSSKLNLLYDLKGDVNHLNRSVEMQEAVVENMYIEPEKSKYALAQAYIKQHKFKKADSLLRSFAQEAATTESQLLFFDVAMELGDYAKAEKMLNAIQNQKNYNYLIRAAKWNDYKGDLDATIRLMEEAKTLADQSGNPSIQIWSNSNIADYYGHDGQIQNSYDHYLKTLELDPDNTYALKGIAWIAYSHENNPEEALRILHQLKKRHPLPDYNLDIAEIKEYQNKSEEAETLRKEFLEEVNNSSYGAMYNTYKIEELLAGNEDDKAKALQIAQLEVENRSTPETQSLLSYALLKNNQAQKALENQKKYVIDKTYEPVAQLHTLEILMANNKKNDALTYTEELSGASYELGPVTMKEYYSILEGV</sequence>
<dbReference type="RefSeq" id="WP_303686840.1">
    <property type="nucleotide sequence ID" value="NZ_CAJXYO010000030.1"/>
</dbReference>
<protein>
    <submittedName>
        <fullName evidence="1">Uncharacterized protein</fullName>
    </submittedName>
</protein>
<dbReference type="InterPro" id="IPR011990">
    <property type="entry name" value="TPR-like_helical_dom_sf"/>
</dbReference>
<dbReference type="EMBL" id="MAAX01000118">
    <property type="protein sequence ID" value="OUS14564.1"/>
    <property type="molecule type" value="Genomic_DNA"/>
</dbReference>
<accession>A0A1Z8AW57</accession>